<dbReference type="SMART" id="SM00342">
    <property type="entry name" value="HTH_ARAC"/>
    <property type="match status" value="1"/>
</dbReference>
<dbReference type="EMBL" id="QSQN01000003">
    <property type="protein sequence ID" value="RGK42454.1"/>
    <property type="molecule type" value="Genomic_DNA"/>
</dbReference>
<evidence type="ECO:0000313" key="7">
    <source>
        <dbReference type="Proteomes" id="UP000260793"/>
    </source>
</evidence>
<feature type="domain" description="HTH araC/xylS-type" evidence="4">
    <location>
        <begin position="174"/>
        <end position="272"/>
    </location>
</feature>
<dbReference type="Pfam" id="PF02311">
    <property type="entry name" value="AraC_binding"/>
    <property type="match status" value="1"/>
</dbReference>
<evidence type="ECO:0000259" key="4">
    <source>
        <dbReference type="PROSITE" id="PS01124"/>
    </source>
</evidence>
<evidence type="ECO:0000256" key="3">
    <source>
        <dbReference type="ARBA" id="ARBA00023163"/>
    </source>
</evidence>
<keyword evidence="2" id="KW-0238">DNA-binding</keyword>
<evidence type="ECO:0000313" key="5">
    <source>
        <dbReference type="EMBL" id="RGK42454.1"/>
    </source>
</evidence>
<dbReference type="PANTHER" id="PTHR43280:SF28">
    <property type="entry name" value="HTH-TYPE TRANSCRIPTIONAL ACTIVATOR RHAS"/>
    <property type="match status" value="1"/>
</dbReference>
<gene>
    <name evidence="6" type="ORF">DW672_07630</name>
    <name evidence="5" type="ORF">DXD17_01820</name>
</gene>
<sequence>MGNIRHTFTSPLRHDHTCHLLYSTYSKYEEDWSSYPHTHYFTELFFVLSGSGSFLVEDETFPIAKHDLIVINPNITHTEKSSLEDPLEYIVLGVDGLNFVIDDANEYLLFHSDEMKDQLDFYFRTILEETENSQKDYEKVCQNLLNILVVHLSRYASSSVEIFPFHKMESRECSRAKRYIDSSFRENITLDKLSEIAQINKYYFSHTFTETYGISPMNYLTQKRIFTSQELLTSTDMSLAQIAQQCGFSSSSYFTQCFRKSCGMTPTAYRKQFLRNQ</sequence>
<dbReference type="InterPro" id="IPR009057">
    <property type="entry name" value="Homeodomain-like_sf"/>
</dbReference>
<evidence type="ECO:0000256" key="2">
    <source>
        <dbReference type="ARBA" id="ARBA00023125"/>
    </source>
</evidence>
<reference evidence="7 8" key="1">
    <citation type="submission" date="2018-08" db="EMBL/GenBank/DDBJ databases">
        <title>A genome reference for cultivated species of the human gut microbiota.</title>
        <authorList>
            <person name="Zou Y."/>
            <person name="Xue W."/>
            <person name="Luo G."/>
        </authorList>
    </citation>
    <scope>NUCLEOTIDE SEQUENCE [LARGE SCALE GENOMIC DNA]</scope>
    <source>
        <strain evidence="6 8">AM25-1LB</strain>
        <strain evidence="5 7">TF11-7</strain>
    </source>
</reference>
<dbReference type="GO" id="GO:0003700">
    <property type="term" value="F:DNA-binding transcription factor activity"/>
    <property type="evidence" value="ECO:0007669"/>
    <property type="project" value="InterPro"/>
</dbReference>
<dbReference type="AlphaFoldDB" id="A0A3E4LYF5"/>
<accession>A0A3E4LYF5</accession>
<dbReference type="InterPro" id="IPR014710">
    <property type="entry name" value="RmlC-like_jellyroll"/>
</dbReference>
<dbReference type="Gene3D" id="2.60.120.10">
    <property type="entry name" value="Jelly Rolls"/>
    <property type="match status" value="1"/>
</dbReference>
<keyword evidence="1" id="KW-0805">Transcription regulation</keyword>
<dbReference type="PROSITE" id="PS01124">
    <property type="entry name" value="HTH_ARAC_FAMILY_2"/>
    <property type="match status" value="1"/>
</dbReference>
<dbReference type="PROSITE" id="PS00041">
    <property type="entry name" value="HTH_ARAC_FAMILY_1"/>
    <property type="match status" value="1"/>
</dbReference>
<organism evidence="5 7">
    <name type="scientific">[Ruminococcus] lactaris</name>
    <dbReference type="NCBI Taxonomy" id="46228"/>
    <lineage>
        <taxon>Bacteria</taxon>
        <taxon>Bacillati</taxon>
        <taxon>Bacillota</taxon>
        <taxon>Clostridia</taxon>
        <taxon>Lachnospirales</taxon>
        <taxon>Lachnospiraceae</taxon>
        <taxon>Mediterraneibacter</taxon>
    </lineage>
</organism>
<proteinExistence type="predicted"/>
<dbReference type="InterPro" id="IPR003313">
    <property type="entry name" value="AraC-bd"/>
</dbReference>
<dbReference type="SUPFAM" id="SSF51215">
    <property type="entry name" value="Regulatory protein AraC"/>
    <property type="match status" value="1"/>
</dbReference>
<name>A0A3E4LYF5_9FIRM</name>
<dbReference type="InterPro" id="IPR018060">
    <property type="entry name" value="HTH_AraC"/>
</dbReference>
<dbReference type="PRINTS" id="PR00032">
    <property type="entry name" value="HTHARAC"/>
</dbReference>
<dbReference type="Proteomes" id="UP000260793">
    <property type="component" value="Unassembled WGS sequence"/>
</dbReference>
<evidence type="ECO:0000313" key="8">
    <source>
        <dbReference type="Proteomes" id="UP000284902"/>
    </source>
</evidence>
<dbReference type="InterPro" id="IPR018062">
    <property type="entry name" value="HTH_AraC-typ_CS"/>
</dbReference>
<dbReference type="InterPro" id="IPR037923">
    <property type="entry name" value="HTH-like"/>
</dbReference>
<dbReference type="GO" id="GO:0043565">
    <property type="term" value="F:sequence-specific DNA binding"/>
    <property type="evidence" value="ECO:0007669"/>
    <property type="project" value="InterPro"/>
</dbReference>
<dbReference type="InterPro" id="IPR020449">
    <property type="entry name" value="Tscrpt_reg_AraC-type_HTH"/>
</dbReference>
<dbReference type="Gene3D" id="1.10.10.60">
    <property type="entry name" value="Homeodomain-like"/>
    <property type="match status" value="2"/>
</dbReference>
<evidence type="ECO:0000256" key="1">
    <source>
        <dbReference type="ARBA" id="ARBA00023015"/>
    </source>
</evidence>
<dbReference type="SUPFAM" id="SSF46689">
    <property type="entry name" value="Homeodomain-like"/>
    <property type="match status" value="2"/>
</dbReference>
<dbReference type="Pfam" id="PF12833">
    <property type="entry name" value="HTH_18"/>
    <property type="match status" value="1"/>
</dbReference>
<dbReference type="PANTHER" id="PTHR43280">
    <property type="entry name" value="ARAC-FAMILY TRANSCRIPTIONAL REGULATOR"/>
    <property type="match status" value="1"/>
</dbReference>
<dbReference type="RefSeq" id="WP_023920842.1">
    <property type="nucleotide sequence ID" value="NZ_CAUFBW010000001.1"/>
</dbReference>
<dbReference type="Proteomes" id="UP000284902">
    <property type="component" value="Unassembled WGS sequence"/>
</dbReference>
<dbReference type="EMBL" id="QRHG01000016">
    <property type="protein sequence ID" value="RHF60473.1"/>
    <property type="molecule type" value="Genomic_DNA"/>
</dbReference>
<keyword evidence="3" id="KW-0804">Transcription</keyword>
<protein>
    <submittedName>
        <fullName evidence="5">AraC family transcriptional regulator</fullName>
    </submittedName>
</protein>
<comment type="caution">
    <text evidence="5">The sequence shown here is derived from an EMBL/GenBank/DDBJ whole genome shotgun (WGS) entry which is preliminary data.</text>
</comment>
<evidence type="ECO:0000313" key="6">
    <source>
        <dbReference type="EMBL" id="RHF60473.1"/>
    </source>
</evidence>